<evidence type="ECO:0000313" key="3">
    <source>
        <dbReference type="Proteomes" id="UP000515129"/>
    </source>
</evidence>
<reference evidence="4" key="1">
    <citation type="submission" date="2025-08" db="UniProtKB">
        <authorList>
            <consortium name="RefSeq"/>
        </authorList>
    </citation>
    <scope>IDENTIFICATION</scope>
    <source>
        <strain evidence="4">Wakin</strain>
        <tissue evidence="4">Muscle</tissue>
    </source>
</reference>
<protein>
    <submittedName>
        <fullName evidence="4">Natterin-3</fullName>
    </submittedName>
</protein>
<keyword evidence="3" id="KW-1185">Reference proteome</keyword>
<accession>A0A6P6ISJ5</accession>
<dbReference type="Gene3D" id="2.170.15.10">
    <property type="entry name" value="Proaerolysin, chain A, domain 3"/>
    <property type="match status" value="1"/>
</dbReference>
<dbReference type="Proteomes" id="UP000515129">
    <property type="component" value="Chromosome 20"/>
</dbReference>
<organism evidence="3 4">
    <name type="scientific">Carassius auratus</name>
    <name type="common">Goldfish</name>
    <dbReference type="NCBI Taxonomy" id="7957"/>
    <lineage>
        <taxon>Eukaryota</taxon>
        <taxon>Metazoa</taxon>
        <taxon>Chordata</taxon>
        <taxon>Craniata</taxon>
        <taxon>Vertebrata</taxon>
        <taxon>Euteleostomi</taxon>
        <taxon>Actinopterygii</taxon>
        <taxon>Neopterygii</taxon>
        <taxon>Teleostei</taxon>
        <taxon>Ostariophysi</taxon>
        <taxon>Cypriniformes</taxon>
        <taxon>Cyprinidae</taxon>
        <taxon>Cyprininae</taxon>
        <taxon>Carassius</taxon>
    </lineage>
</organism>
<feature type="chain" id="PRO_5027828772" evidence="2">
    <location>
        <begin position="25"/>
        <end position="380"/>
    </location>
</feature>
<proteinExistence type="predicted"/>
<dbReference type="KEGG" id="caua:113037668"/>
<keyword evidence="2" id="KW-0732">Signal</keyword>
<name>A0A6P6ISJ5_CARAU</name>
<dbReference type="OrthoDB" id="1925699at2759"/>
<evidence type="ECO:0000256" key="1">
    <source>
        <dbReference type="SAM" id="MobiDB-lite"/>
    </source>
</evidence>
<evidence type="ECO:0000313" key="4">
    <source>
        <dbReference type="RefSeq" id="XP_026050760.1"/>
    </source>
</evidence>
<dbReference type="CDD" id="cd20220">
    <property type="entry name" value="PFM_natterin-3-like"/>
    <property type="match status" value="1"/>
</dbReference>
<dbReference type="GeneID" id="113037668"/>
<sequence>MMDLGVVMVFAVLQISLQTAGTDSSQAIPAEDSSMTERAESSRVHHLLPRNPPDKQQSATEFQSFLEWTEMNLPKDVPKDAVTVFDKKSKQTFHVAKFEDCIPCFYDSAEKACWEIKSHGEFKLGSAVRNAKISFLVNKDNFELLQWKKSSYGEIPPLAVESCNGYFIARDDLGLGYMTENSLMVLGTTENEVLTLNHDIKGHHLTITEYNITAQVTSENTEVLKHFTAYNRNCEPAKHQVKLDQGIDKTVSFLKTHTHTVGGTGDTTFKGKVPFLTSIGGKLGLKYDFSRLSSKTTSTVEKSLHSVSMEVQVPANHMCSIDIKSNTFTAEVPYTGQLTRIYNNNEIRRTLINDVYSHHEVAEIQALVNPCTLFSDGKKC</sequence>
<gene>
    <name evidence="4" type="primary">LOC113037668</name>
</gene>
<evidence type="ECO:0000256" key="2">
    <source>
        <dbReference type="SAM" id="SignalP"/>
    </source>
</evidence>
<dbReference type="AlphaFoldDB" id="A0A6P6ISJ5"/>
<dbReference type="RefSeq" id="XP_026050760.1">
    <property type="nucleotide sequence ID" value="XM_026194975.1"/>
</dbReference>
<feature type="signal peptide" evidence="2">
    <location>
        <begin position="1"/>
        <end position="24"/>
    </location>
</feature>
<feature type="region of interest" description="Disordered" evidence="1">
    <location>
        <begin position="23"/>
        <end position="56"/>
    </location>
</feature>
<dbReference type="SUPFAM" id="SSF56973">
    <property type="entry name" value="Aerolisin/ETX pore-forming domain"/>
    <property type="match status" value="1"/>
</dbReference>